<feature type="compositionally biased region" description="Low complexity" evidence="3">
    <location>
        <begin position="29"/>
        <end position="39"/>
    </location>
</feature>
<evidence type="ECO:0000256" key="3">
    <source>
        <dbReference type="SAM" id="MobiDB-lite"/>
    </source>
</evidence>
<keyword evidence="6" id="KW-1185">Reference proteome</keyword>
<dbReference type="PANTHER" id="PTHR19368:SF9">
    <property type="entry name" value="X-LINKED LYMPHOCYTE-REGULATED 5A-RELATED"/>
    <property type="match status" value="1"/>
</dbReference>
<evidence type="ECO:0000313" key="6">
    <source>
        <dbReference type="Proteomes" id="UP001152836"/>
    </source>
</evidence>
<protein>
    <submittedName>
        <fullName evidence="5">LOC100911002 protein</fullName>
    </submittedName>
</protein>
<feature type="region of interest" description="Disordered" evidence="3">
    <location>
        <begin position="1"/>
        <end position="39"/>
    </location>
</feature>
<accession>A0AAU9YYW1</accession>
<reference evidence="5" key="1">
    <citation type="submission" date="2022-06" db="EMBL/GenBank/DDBJ databases">
        <authorList>
            <person name="Andreotti S."/>
            <person name="Wyler E."/>
        </authorList>
    </citation>
    <scope>NUCLEOTIDE SEQUENCE</scope>
</reference>
<name>A0AAU9YYW1_PHORO</name>
<sequence>MSTEEQKDMKRRAKRPRVDPNLCSDDSQNPDAIAPANNPAVDTSVMASCSSGSDMQEARQPVQKRIQDFKGGITQSLLAKRKQFAKDINDSFRSLNENLQSIFKTQQKSRQELHSIHSQMFESLYQKWLGDVVRAREQEERLNLIAQQQVKVLQKAVEDHETKMENAKDMCDTFLKKAKDLSEQRKAFIGGDRSEVRKEIFKAQDRVIMETQEQDVAVVETYLQSLVLDCPEETI</sequence>
<feature type="coiled-coil region" evidence="2">
    <location>
        <begin position="143"/>
        <end position="184"/>
    </location>
</feature>
<dbReference type="EMBL" id="CALSGD010000659">
    <property type="protein sequence ID" value="CAH6779835.1"/>
    <property type="molecule type" value="Genomic_DNA"/>
</dbReference>
<dbReference type="GO" id="GO:0007286">
    <property type="term" value="P:spermatid development"/>
    <property type="evidence" value="ECO:0007669"/>
    <property type="project" value="TreeGrafter"/>
</dbReference>
<gene>
    <name evidence="5" type="primary">LOC100911002</name>
    <name evidence="5" type="ORF">PHOROB_LOCUS3318</name>
</gene>
<dbReference type="AlphaFoldDB" id="A0AAU9YYW1"/>
<organism evidence="5 6">
    <name type="scientific">Phodopus roborovskii</name>
    <name type="common">Roborovski's desert hamster</name>
    <name type="synonym">Cricetulus roborovskii</name>
    <dbReference type="NCBI Taxonomy" id="109678"/>
    <lineage>
        <taxon>Eukaryota</taxon>
        <taxon>Metazoa</taxon>
        <taxon>Chordata</taxon>
        <taxon>Craniata</taxon>
        <taxon>Vertebrata</taxon>
        <taxon>Euteleostomi</taxon>
        <taxon>Mammalia</taxon>
        <taxon>Eutheria</taxon>
        <taxon>Euarchontoglires</taxon>
        <taxon>Glires</taxon>
        <taxon>Rodentia</taxon>
        <taxon>Myomorpha</taxon>
        <taxon>Muroidea</taxon>
        <taxon>Cricetidae</taxon>
        <taxon>Cricetinae</taxon>
        <taxon>Phodopus</taxon>
    </lineage>
</organism>
<evidence type="ECO:0000256" key="2">
    <source>
        <dbReference type="SAM" id="Coils"/>
    </source>
</evidence>
<dbReference type="Proteomes" id="UP001152836">
    <property type="component" value="Unassembled WGS sequence"/>
</dbReference>
<keyword evidence="2" id="KW-0175">Coiled coil</keyword>
<dbReference type="GO" id="GO:0051321">
    <property type="term" value="P:meiotic cell cycle"/>
    <property type="evidence" value="ECO:0007669"/>
    <property type="project" value="TreeGrafter"/>
</dbReference>
<evidence type="ECO:0000313" key="5">
    <source>
        <dbReference type="EMBL" id="CAH6779835.1"/>
    </source>
</evidence>
<comment type="caution">
    <text evidence="5">The sequence shown here is derived from an EMBL/GenBank/DDBJ whole genome shotgun (WGS) entry which is preliminary data.</text>
</comment>
<evidence type="ECO:0000256" key="1">
    <source>
        <dbReference type="ARBA" id="ARBA00010283"/>
    </source>
</evidence>
<feature type="domain" description="XLR/SYCP3/FAM9" evidence="4">
    <location>
        <begin position="76"/>
        <end position="204"/>
    </location>
</feature>
<dbReference type="Pfam" id="PF04803">
    <property type="entry name" value="Cor1"/>
    <property type="match status" value="1"/>
</dbReference>
<comment type="similarity">
    <text evidence="1">Belongs to the XLR/SYCP3 family.</text>
</comment>
<dbReference type="PANTHER" id="PTHR19368">
    <property type="entry name" value="XLR/SCP3/FAM9"/>
    <property type="match status" value="1"/>
</dbReference>
<dbReference type="InterPro" id="IPR006888">
    <property type="entry name" value="XLR/SYCP3/FAM9_dom"/>
</dbReference>
<evidence type="ECO:0000259" key="4">
    <source>
        <dbReference type="Pfam" id="PF04803"/>
    </source>
</evidence>
<proteinExistence type="inferred from homology"/>
<dbReference type="InterPro" id="IPR051443">
    <property type="entry name" value="XLR/SYCP3"/>
</dbReference>
<dbReference type="GO" id="GO:0000795">
    <property type="term" value="C:synaptonemal complex"/>
    <property type="evidence" value="ECO:0007669"/>
    <property type="project" value="TreeGrafter"/>
</dbReference>